<reference evidence="4" key="1">
    <citation type="journal article" date="2019" name="Int. J. Syst. Evol. Microbiol.">
        <title>The Global Catalogue of Microorganisms (GCM) 10K type strain sequencing project: providing services to taxonomists for standard genome sequencing and annotation.</title>
        <authorList>
            <consortium name="The Broad Institute Genomics Platform"/>
            <consortium name="The Broad Institute Genome Sequencing Center for Infectious Disease"/>
            <person name="Wu L."/>
            <person name="Ma J."/>
        </authorList>
    </citation>
    <scope>NUCLEOTIDE SEQUENCE [LARGE SCALE GENOMIC DNA]</scope>
    <source>
        <strain evidence="4">CGMCC 4.7677</strain>
    </source>
</reference>
<keyword evidence="1" id="KW-0233">DNA recombination</keyword>
<name>A0ABQ3J8N4_9PSEU</name>
<organism evidence="3 4">
    <name type="scientific">Amycolatopsis deserti</name>
    <dbReference type="NCBI Taxonomy" id="185696"/>
    <lineage>
        <taxon>Bacteria</taxon>
        <taxon>Bacillati</taxon>
        <taxon>Actinomycetota</taxon>
        <taxon>Actinomycetes</taxon>
        <taxon>Pseudonocardiales</taxon>
        <taxon>Pseudonocardiaceae</taxon>
        <taxon>Amycolatopsis</taxon>
    </lineage>
</organism>
<dbReference type="InterPro" id="IPR011010">
    <property type="entry name" value="DNA_brk_join_enz"/>
</dbReference>
<comment type="caution">
    <text evidence="3">The sequence shown here is derived from an EMBL/GenBank/DDBJ whole genome shotgun (WGS) entry which is preliminary data.</text>
</comment>
<dbReference type="EMBL" id="BNAU01000004">
    <property type="protein sequence ID" value="GHF04177.1"/>
    <property type="molecule type" value="Genomic_DNA"/>
</dbReference>
<evidence type="ECO:0000256" key="1">
    <source>
        <dbReference type="ARBA" id="ARBA00023172"/>
    </source>
</evidence>
<evidence type="ECO:0000259" key="2">
    <source>
        <dbReference type="PROSITE" id="PS51898"/>
    </source>
</evidence>
<dbReference type="Pfam" id="PF00589">
    <property type="entry name" value="Phage_integrase"/>
    <property type="match status" value="1"/>
</dbReference>
<dbReference type="InterPro" id="IPR013762">
    <property type="entry name" value="Integrase-like_cat_sf"/>
</dbReference>
<accession>A0ABQ3J8N4</accession>
<evidence type="ECO:0000313" key="4">
    <source>
        <dbReference type="Proteomes" id="UP000605897"/>
    </source>
</evidence>
<evidence type="ECO:0000313" key="3">
    <source>
        <dbReference type="EMBL" id="GHF04177.1"/>
    </source>
</evidence>
<keyword evidence="4" id="KW-1185">Reference proteome</keyword>
<feature type="domain" description="Tyr recombinase" evidence="2">
    <location>
        <begin position="1"/>
        <end position="124"/>
    </location>
</feature>
<sequence>MKSRAGRRTFPLPDELFSLLMRHKERQERERERAGTEWHEGDWIFTQPNGKPLDPRANYGDWKVLLAEAGVREARIHDARHTAATVLLILGVPDGTVMDLMGWSTASMKARYMRDPERCRRPAQRLLLTVGALMPPSVDQHAH</sequence>
<gene>
    <name evidence="3" type="ORF">GCM10017786_42470</name>
</gene>
<dbReference type="Gene3D" id="1.10.443.10">
    <property type="entry name" value="Intergrase catalytic core"/>
    <property type="match status" value="1"/>
</dbReference>
<dbReference type="Proteomes" id="UP000605897">
    <property type="component" value="Unassembled WGS sequence"/>
</dbReference>
<dbReference type="InterPro" id="IPR002104">
    <property type="entry name" value="Integrase_catalytic"/>
</dbReference>
<dbReference type="PROSITE" id="PS51898">
    <property type="entry name" value="TYR_RECOMBINASE"/>
    <property type="match status" value="1"/>
</dbReference>
<proteinExistence type="predicted"/>
<dbReference type="SUPFAM" id="SSF56349">
    <property type="entry name" value="DNA breaking-rejoining enzymes"/>
    <property type="match status" value="1"/>
</dbReference>
<protein>
    <recommendedName>
        <fullName evidence="2">Tyr recombinase domain-containing protein</fullName>
    </recommendedName>
</protein>